<keyword evidence="2" id="KW-1185">Reference proteome</keyword>
<dbReference type="EMBL" id="CP091512">
    <property type="protein sequence ID" value="UOO91920.1"/>
    <property type="molecule type" value="Genomic_DNA"/>
</dbReference>
<protein>
    <submittedName>
        <fullName evidence="1">DUF4442 domain-containing protein</fullName>
    </submittedName>
</protein>
<dbReference type="InterPro" id="IPR029069">
    <property type="entry name" value="HotDog_dom_sf"/>
</dbReference>
<accession>A0ABY4EAG2</accession>
<reference evidence="1" key="1">
    <citation type="submission" date="2021-12" db="EMBL/GenBank/DDBJ databases">
        <authorList>
            <person name="Veyrier F.J."/>
        </authorList>
    </citation>
    <scope>NUCLEOTIDE SEQUENCE</scope>
    <source>
        <strain evidence="1">SAG 1488-6</strain>
    </source>
</reference>
<organism evidence="1 2">
    <name type="scientific">Vitreoscilla stercoraria</name>
    <dbReference type="NCBI Taxonomy" id="61"/>
    <lineage>
        <taxon>Bacteria</taxon>
        <taxon>Pseudomonadati</taxon>
        <taxon>Pseudomonadota</taxon>
        <taxon>Betaproteobacteria</taxon>
        <taxon>Neisseriales</taxon>
        <taxon>Neisseriaceae</taxon>
        <taxon>Vitreoscilla</taxon>
    </lineage>
</organism>
<evidence type="ECO:0000313" key="1">
    <source>
        <dbReference type="EMBL" id="UOO91920.1"/>
    </source>
</evidence>
<dbReference type="Pfam" id="PF14539">
    <property type="entry name" value="DUF4442"/>
    <property type="match status" value="1"/>
</dbReference>
<dbReference type="RefSeq" id="WP_019957337.1">
    <property type="nucleotide sequence ID" value="NZ_CP091512.1"/>
</dbReference>
<proteinExistence type="predicted"/>
<sequence length="163" mass="19037">MIEQLKQWVFSDATRLRRFMNVWPPFLFAGIYIQELSDDFSRCKVKLRAWPATRNVNGSQFGGNLFAMTDPVYPLMLLGIFGKQYFVWDKEATIEFIKPAYQAAYFECHLLPEKIAQIKAACNDGDKHFPVLENHIVDANGQVIAKVKRTLYIRLKPEYRRQD</sequence>
<name>A0ABY4EAG2_VITST</name>
<gene>
    <name evidence="1" type="ORF">LVJ81_09785</name>
</gene>
<reference evidence="1" key="2">
    <citation type="journal article" date="2022" name="Res Sq">
        <title>Evolution of multicellular longitudinally dividing oral cavity symbionts (Neisseriaceae).</title>
        <authorList>
            <person name="Nyongesa S."/>
            <person name="Weber P."/>
            <person name="Bernet E."/>
            <person name="Pullido F."/>
            <person name="Nieckarz M."/>
            <person name="Delaby M."/>
            <person name="Nieves C."/>
            <person name="Viehboeck T."/>
            <person name="Krause N."/>
            <person name="Rivera-Millot A."/>
            <person name="Nakamura A."/>
            <person name="Vischer N."/>
            <person name="VanNieuwenhze M."/>
            <person name="Brun Y."/>
            <person name="Cava F."/>
            <person name="Bulgheresi S."/>
            <person name="Veyrier F."/>
        </authorList>
    </citation>
    <scope>NUCLEOTIDE SEQUENCE</scope>
    <source>
        <strain evidence="1">SAG 1488-6</strain>
    </source>
</reference>
<dbReference type="InterPro" id="IPR027961">
    <property type="entry name" value="DUF4442"/>
</dbReference>
<evidence type="ECO:0000313" key="2">
    <source>
        <dbReference type="Proteomes" id="UP000832034"/>
    </source>
</evidence>
<dbReference type="SUPFAM" id="SSF54637">
    <property type="entry name" value="Thioesterase/thiol ester dehydrase-isomerase"/>
    <property type="match status" value="1"/>
</dbReference>
<dbReference type="Proteomes" id="UP000832034">
    <property type="component" value="Chromosome"/>
</dbReference>
<dbReference type="Gene3D" id="3.10.129.10">
    <property type="entry name" value="Hotdog Thioesterase"/>
    <property type="match status" value="1"/>
</dbReference>